<feature type="domain" description="Neurotransmitter-gated ion-channel ligand-binding" evidence="5">
    <location>
        <begin position="366"/>
        <end position="532"/>
    </location>
</feature>
<sequence length="1432" mass="163470">MDFSLLTVNDLTWIDSRMAWHAGAGLSQDYSSIPFMFSTEQFVWKPSIYVENSVEDLSVITDLYTPMRIGKFGKIRWSTSAIYKVNCESDIRFYPLDSQSCEIITTTASYTAQEIRLKLDTNPVSLMYYTENGEWELLSVESEKPIDKIMGEEPFTKVIFRVNMRRRPLFHVLNTMFPVALMAFLIPMAFKLHVDSGEKMGYSLTVLLAYAVYLSMISENIPTIYLASTLAVATIAVLFVIIVINVYHTSEDREIPSALESFAFCLEACFCKQGRKTGQKQSKIAPSPDESIEKQPGVVDDVTKQDEKEEEMTWKRLACLLDPCCWRPAVAPKAYSIALESQLREELFLGYSVLQRPSQVVIVKVGFTLLTVNDLTWIDSRMAWNAAAGLSQDYSSIRFMFSNEQHVWKPSIYVENSVEDLSVITDLYTPMRMRMNGKIRWSTPAIYKVNCESDIRFYPLDYQSCEIRITTAGYTAIEIQLQLEKNPVSLMYYTENGEWELLSVESEKPQNKMEDGELFTKVIFRVNMRRRPLFHVLNTMFPVALMAFLIPMAFKLHVDSGEKMGYSLTVLLAYAVYLSMILENIPTIYLASTLAVATIAVLFVIIVINVYHTSEDREIPSALQSFACCLQTCFCKRRKKPGQKRTKIEPMCIQDNKPIEKTPDVGDDVTISEEELTWKELARLLDKFFFIVFMATITVSTAAFISWLDERLKWDTGRTQDYSSINYMFSTERYTWKPTIYVENSVEDLSVITDLNTPMRMNQKGLIEWSTSAIYMVSCEAVITYYPLDQQICDIKLSTTGYTSLQINLLLKADPVDLLFYSENGEWELLGVTGTKPDDRVKGSVSHSKVTFSIHLQRRPMFHVLNTMFPVVLMAFLIPMAFKLHVESGEKIGYCLTVLLAYAVYLSMISENIPSTSVSICYLSIYLASTLVLSTLSVLFVILVINVHHTPDDEPMSDRLKSVALKMEKCICRRKRNESATQPVKVAPATEELPKGKKHGAFLESCDPEEEEMTWVRLSPLYTLVAGQGGKSSPPAYTTALETALRTEIFTGYSHLQRPMKQVQVDIELTLLTVNDLKWQDFRLMWDSSTTLSQDYTNIKFLFSNENYMWRPCIFIENSVQDLSVISNPNTPMRLNQQGFVQWSPAGIYMVNCESDITYYPLDYQTCDLKLTTSSYTTYEIRLQMVKNVVNLDFYTKNGEWELLSATGMQSDDKARGGESFSSLTFRFHLRRRPLFHVLNTMFPVALMALLIPLTFKLHVDSGEKIGYSLTVLLAYAVYLSVISENIPSTSVSVCYMSIYLAAVLGVGTISVLFVIIVINVFHTPVEKPIPKWTRRFISLLMKIFCWKGTSCHLKSNKTETVEKTPVTEFTKTPVMTSIDEVEAEDVEEETEMTWKLVAAVLDYLFFLIFMFVVLLSTVIFVSVIVLKYVTY</sequence>
<keyword evidence="4" id="KW-0472">Membrane</keyword>
<evidence type="ECO:0000256" key="4">
    <source>
        <dbReference type="ARBA" id="ARBA00023136"/>
    </source>
</evidence>
<dbReference type="PANTHER" id="PTHR18945">
    <property type="entry name" value="NEUROTRANSMITTER GATED ION CHANNEL"/>
    <property type="match status" value="1"/>
</dbReference>
<dbReference type="PRINTS" id="PR00252">
    <property type="entry name" value="NRIONCHANNEL"/>
</dbReference>
<evidence type="ECO:0000256" key="2">
    <source>
        <dbReference type="ARBA" id="ARBA00022692"/>
    </source>
</evidence>
<reference evidence="7" key="1">
    <citation type="journal article" date="2012" name="Nature">
        <title>The oyster genome reveals stress adaptation and complexity of shell formation.</title>
        <authorList>
            <person name="Zhang G."/>
            <person name="Fang X."/>
            <person name="Guo X."/>
            <person name="Li L."/>
            <person name="Luo R."/>
            <person name="Xu F."/>
            <person name="Yang P."/>
            <person name="Zhang L."/>
            <person name="Wang X."/>
            <person name="Qi H."/>
            <person name="Xiong Z."/>
            <person name="Que H."/>
            <person name="Xie Y."/>
            <person name="Holland P.W."/>
            <person name="Paps J."/>
            <person name="Zhu Y."/>
            <person name="Wu F."/>
            <person name="Chen Y."/>
            <person name="Wang J."/>
            <person name="Peng C."/>
            <person name="Meng J."/>
            <person name="Yang L."/>
            <person name="Liu J."/>
            <person name="Wen B."/>
            <person name="Zhang N."/>
            <person name="Huang Z."/>
            <person name="Zhu Q."/>
            <person name="Feng Y."/>
            <person name="Mount A."/>
            <person name="Hedgecock D."/>
            <person name="Xu Z."/>
            <person name="Liu Y."/>
            <person name="Domazet-Loso T."/>
            <person name="Du Y."/>
            <person name="Sun X."/>
            <person name="Zhang S."/>
            <person name="Liu B."/>
            <person name="Cheng P."/>
            <person name="Jiang X."/>
            <person name="Li J."/>
            <person name="Fan D."/>
            <person name="Wang W."/>
            <person name="Fu W."/>
            <person name="Wang T."/>
            <person name="Wang B."/>
            <person name="Zhang J."/>
            <person name="Peng Z."/>
            <person name="Li Y."/>
            <person name="Li N."/>
            <person name="Wang J."/>
            <person name="Chen M."/>
            <person name="He Y."/>
            <person name="Tan F."/>
            <person name="Song X."/>
            <person name="Zheng Q."/>
            <person name="Huang R."/>
            <person name="Yang H."/>
            <person name="Du X."/>
            <person name="Chen L."/>
            <person name="Yang M."/>
            <person name="Gaffney P.M."/>
            <person name="Wang S."/>
            <person name="Luo L."/>
            <person name="She Z."/>
            <person name="Ming Y."/>
            <person name="Huang W."/>
            <person name="Zhang S."/>
            <person name="Huang B."/>
            <person name="Zhang Y."/>
            <person name="Qu T."/>
            <person name="Ni P."/>
            <person name="Miao G."/>
            <person name="Wang J."/>
            <person name="Wang Q."/>
            <person name="Steinberg C.E."/>
            <person name="Wang H."/>
            <person name="Li N."/>
            <person name="Qian L."/>
            <person name="Zhang G."/>
            <person name="Li Y."/>
            <person name="Yang H."/>
            <person name="Liu X."/>
            <person name="Wang J."/>
            <person name="Yin Y."/>
            <person name="Wang J."/>
        </authorList>
    </citation>
    <scope>NUCLEOTIDE SEQUENCE [LARGE SCALE GENOMIC DNA]</scope>
    <source>
        <strain evidence="7">05x7-T-G4-1.051#20</strain>
    </source>
</reference>
<dbReference type="Gene3D" id="2.70.170.10">
    <property type="entry name" value="Neurotransmitter-gated ion-channel ligand-binding domain"/>
    <property type="match status" value="4"/>
</dbReference>
<feature type="domain" description="Neurotransmitter-gated ion-channel ligand-binding" evidence="5">
    <location>
        <begin position="697"/>
        <end position="860"/>
    </location>
</feature>
<dbReference type="InterPro" id="IPR006029">
    <property type="entry name" value="Neurotrans-gated_channel_TM"/>
</dbReference>
<evidence type="ECO:0000256" key="3">
    <source>
        <dbReference type="ARBA" id="ARBA00022989"/>
    </source>
</evidence>
<dbReference type="InterPro" id="IPR036719">
    <property type="entry name" value="Neuro-gated_channel_TM_sf"/>
</dbReference>
<dbReference type="Pfam" id="PF02931">
    <property type="entry name" value="Neur_chan_LBD"/>
    <property type="match status" value="4"/>
</dbReference>
<dbReference type="EMBL" id="JH817098">
    <property type="protein sequence ID" value="EKC32007.1"/>
    <property type="molecule type" value="Genomic_DNA"/>
</dbReference>
<dbReference type="CDD" id="cd18989">
    <property type="entry name" value="LGIC_ECD_cation"/>
    <property type="match status" value="4"/>
</dbReference>
<evidence type="ECO:0000259" key="5">
    <source>
        <dbReference type="Pfam" id="PF02931"/>
    </source>
</evidence>
<comment type="subcellular location">
    <subcellularLocation>
        <location evidence="1">Membrane</location>
        <topology evidence="1">Multi-pass membrane protein</topology>
    </subcellularLocation>
</comment>
<dbReference type="InterPro" id="IPR036734">
    <property type="entry name" value="Neur_chan_lig-bd_sf"/>
</dbReference>
<dbReference type="InterPro" id="IPR038050">
    <property type="entry name" value="Neuro_actylchol_rec"/>
</dbReference>
<dbReference type="GO" id="GO:0004888">
    <property type="term" value="F:transmembrane signaling receptor activity"/>
    <property type="evidence" value="ECO:0007669"/>
    <property type="project" value="InterPro"/>
</dbReference>
<name>K1Q5X2_MAGGI</name>
<keyword evidence="2" id="KW-0812">Transmembrane</keyword>
<feature type="domain" description="Neurotransmitter-gated ion-channel ligand-binding" evidence="5">
    <location>
        <begin position="1065"/>
        <end position="1234"/>
    </location>
</feature>
<evidence type="ECO:0000256" key="1">
    <source>
        <dbReference type="ARBA" id="ARBA00004141"/>
    </source>
</evidence>
<keyword evidence="7" id="KW-0675">Receptor</keyword>
<dbReference type="InterPro" id="IPR006201">
    <property type="entry name" value="Neur_channel"/>
</dbReference>
<dbReference type="SUPFAM" id="SSF90112">
    <property type="entry name" value="Neurotransmitter-gated ion-channel transmembrane pore"/>
    <property type="match status" value="4"/>
</dbReference>
<feature type="domain" description="Neurotransmitter-gated ion-channel transmembrane" evidence="6">
    <location>
        <begin position="540"/>
        <end position="640"/>
    </location>
</feature>
<gene>
    <name evidence="7" type="ORF">CGI_10008537</name>
</gene>
<dbReference type="GO" id="GO:0016020">
    <property type="term" value="C:membrane"/>
    <property type="evidence" value="ECO:0007669"/>
    <property type="project" value="UniProtKB-SubCell"/>
</dbReference>
<feature type="domain" description="Neurotransmitter-gated ion-channel transmembrane" evidence="6">
    <location>
        <begin position="176"/>
        <end position="279"/>
    </location>
</feature>
<dbReference type="Pfam" id="PF02932">
    <property type="entry name" value="Neur_chan_memb"/>
    <property type="match status" value="4"/>
</dbReference>
<dbReference type="CDD" id="cd19051">
    <property type="entry name" value="LGIC_TM_cation"/>
    <property type="match status" value="4"/>
</dbReference>
<dbReference type="Gene3D" id="1.20.58.390">
    <property type="entry name" value="Neurotransmitter-gated ion-channel transmembrane domain"/>
    <property type="match status" value="4"/>
</dbReference>
<dbReference type="HOGENOM" id="CLU_252383_0_0_1"/>
<dbReference type="InParanoid" id="K1Q5X2"/>
<evidence type="ECO:0000313" key="7">
    <source>
        <dbReference type="EMBL" id="EKC32007.1"/>
    </source>
</evidence>
<accession>K1Q5X2</accession>
<organism evidence="7">
    <name type="scientific">Magallana gigas</name>
    <name type="common">Pacific oyster</name>
    <name type="synonym">Crassostrea gigas</name>
    <dbReference type="NCBI Taxonomy" id="29159"/>
    <lineage>
        <taxon>Eukaryota</taxon>
        <taxon>Metazoa</taxon>
        <taxon>Spiralia</taxon>
        <taxon>Lophotrochozoa</taxon>
        <taxon>Mollusca</taxon>
        <taxon>Bivalvia</taxon>
        <taxon>Autobranchia</taxon>
        <taxon>Pteriomorphia</taxon>
        <taxon>Ostreida</taxon>
        <taxon>Ostreoidea</taxon>
        <taxon>Ostreidae</taxon>
        <taxon>Magallana</taxon>
    </lineage>
</organism>
<feature type="domain" description="Neurotransmitter-gated ion-channel transmembrane" evidence="6">
    <location>
        <begin position="867"/>
        <end position="993"/>
    </location>
</feature>
<protein>
    <submittedName>
        <fullName evidence="7">Neuronal acetylcholine receptor subunit alpha-6</fullName>
    </submittedName>
</protein>
<feature type="domain" description="Neurotransmitter-gated ion-channel ligand-binding" evidence="5">
    <location>
        <begin position="2"/>
        <end position="168"/>
    </location>
</feature>
<dbReference type="InterPro" id="IPR006202">
    <property type="entry name" value="Neur_chan_lig-bd"/>
</dbReference>
<evidence type="ECO:0000259" key="6">
    <source>
        <dbReference type="Pfam" id="PF02932"/>
    </source>
</evidence>
<keyword evidence="3" id="KW-1133">Transmembrane helix</keyword>
<feature type="domain" description="Neurotransmitter-gated ion-channel transmembrane" evidence="6">
    <location>
        <begin position="1242"/>
        <end position="1358"/>
    </location>
</feature>
<dbReference type="SUPFAM" id="SSF63712">
    <property type="entry name" value="Nicotinic receptor ligand binding domain-like"/>
    <property type="match status" value="4"/>
</dbReference>
<proteinExistence type="predicted"/>
<dbReference type="GO" id="GO:0005230">
    <property type="term" value="F:extracellular ligand-gated monoatomic ion channel activity"/>
    <property type="evidence" value="ECO:0007669"/>
    <property type="project" value="InterPro"/>
</dbReference>